<sequence length="252" mass="26197">MTGAGAIRVRVARVQGSAPREVGAAMTVRADGQEGTIGGGRLEWEAAAEARAMLAEGRTERRRTIPLGPALGQCCGGTVTLSFAAIDRVEAAARVPLWIWGAGHVGRALAQVMAPLPGWAVTLVDFDTARLPDPLPDGVTPLIAADPARLAPHAPTDADHLIVTHSHELDLALCDGLLRRGFASCGLIGSATKWARFRKRLTALGHDTAQISRIACPIGDPALGKHPHAIAVGVAAALLRAPGQVQGRMDTA</sequence>
<dbReference type="InterPro" id="IPR027051">
    <property type="entry name" value="XdhC_Rossmann_dom"/>
</dbReference>
<gene>
    <name evidence="3" type="ORF">SAMN05444417_2345</name>
</gene>
<feature type="domain" description="XdhC- CoxI" evidence="1">
    <location>
        <begin position="5"/>
        <end position="62"/>
    </location>
</feature>
<dbReference type="OrthoDB" id="61481at2"/>
<dbReference type="AlphaFoldDB" id="A0A1M6FJ19"/>
<name>A0A1M6FJ19_9RHOB</name>
<keyword evidence="4" id="KW-1185">Reference proteome</keyword>
<dbReference type="Pfam" id="PF02625">
    <property type="entry name" value="XdhC_CoxI"/>
    <property type="match status" value="1"/>
</dbReference>
<organism evidence="3 4">
    <name type="scientific">Wenxinia saemankumensis</name>
    <dbReference type="NCBI Taxonomy" id="1447782"/>
    <lineage>
        <taxon>Bacteria</taxon>
        <taxon>Pseudomonadati</taxon>
        <taxon>Pseudomonadota</taxon>
        <taxon>Alphaproteobacteria</taxon>
        <taxon>Rhodobacterales</taxon>
        <taxon>Roseobacteraceae</taxon>
        <taxon>Wenxinia</taxon>
    </lineage>
</organism>
<protein>
    <submittedName>
        <fullName evidence="3">Molybdenum cofactor sulfurylase</fullName>
    </submittedName>
</protein>
<dbReference type="Pfam" id="PF13478">
    <property type="entry name" value="XdhC_C"/>
    <property type="match status" value="1"/>
</dbReference>
<proteinExistence type="predicted"/>
<dbReference type="InterPro" id="IPR003777">
    <property type="entry name" value="XdhC_CoxI"/>
</dbReference>
<evidence type="ECO:0000313" key="3">
    <source>
        <dbReference type="EMBL" id="SHI97720.1"/>
    </source>
</evidence>
<accession>A0A1M6FJ19</accession>
<dbReference type="PANTHER" id="PTHR30388">
    <property type="entry name" value="ALDEHYDE OXIDOREDUCTASE MOLYBDENUM COFACTOR ASSEMBLY PROTEIN"/>
    <property type="match status" value="1"/>
</dbReference>
<dbReference type="InterPro" id="IPR014308">
    <property type="entry name" value="Xanthine_DH_XdhC"/>
</dbReference>
<dbReference type="NCBIfam" id="TIGR02964">
    <property type="entry name" value="xanthine_xdhC"/>
    <property type="match status" value="1"/>
</dbReference>
<dbReference type="PANTHER" id="PTHR30388:SF6">
    <property type="entry name" value="XANTHINE DEHYDROGENASE SUBUNIT A-RELATED"/>
    <property type="match status" value="1"/>
</dbReference>
<dbReference type="InterPro" id="IPR052698">
    <property type="entry name" value="MoCofactor_Util/Proc"/>
</dbReference>
<dbReference type="Gene3D" id="3.40.50.720">
    <property type="entry name" value="NAD(P)-binding Rossmann-like Domain"/>
    <property type="match status" value="1"/>
</dbReference>
<evidence type="ECO:0000259" key="1">
    <source>
        <dbReference type="Pfam" id="PF02625"/>
    </source>
</evidence>
<dbReference type="SUPFAM" id="SSF51735">
    <property type="entry name" value="NAD(P)-binding Rossmann-fold domains"/>
    <property type="match status" value="1"/>
</dbReference>
<dbReference type="InterPro" id="IPR036291">
    <property type="entry name" value="NAD(P)-bd_dom_sf"/>
</dbReference>
<dbReference type="EMBL" id="FQYO01000004">
    <property type="protein sequence ID" value="SHI97720.1"/>
    <property type="molecule type" value="Genomic_DNA"/>
</dbReference>
<dbReference type="STRING" id="1447782.SAMN05444417_2345"/>
<reference evidence="3 4" key="1">
    <citation type="submission" date="2016-11" db="EMBL/GenBank/DDBJ databases">
        <authorList>
            <person name="Jaros S."/>
            <person name="Januszkiewicz K."/>
            <person name="Wedrychowicz H."/>
        </authorList>
    </citation>
    <scope>NUCLEOTIDE SEQUENCE [LARGE SCALE GENOMIC DNA]</scope>
    <source>
        <strain evidence="3 4">DSM 100565</strain>
    </source>
</reference>
<dbReference type="Proteomes" id="UP000184292">
    <property type="component" value="Unassembled WGS sequence"/>
</dbReference>
<evidence type="ECO:0000259" key="2">
    <source>
        <dbReference type="Pfam" id="PF13478"/>
    </source>
</evidence>
<evidence type="ECO:0000313" key="4">
    <source>
        <dbReference type="Proteomes" id="UP000184292"/>
    </source>
</evidence>
<feature type="domain" description="XdhC Rossmann" evidence="2">
    <location>
        <begin position="97"/>
        <end position="237"/>
    </location>
</feature>